<dbReference type="Gene3D" id="3.20.20.300">
    <property type="entry name" value="Glycoside hydrolase, family 3, N-terminal domain"/>
    <property type="match status" value="1"/>
</dbReference>
<dbReference type="AlphaFoldDB" id="A8E1A9"/>
<dbReference type="PANTHER" id="PTHR42721">
    <property type="entry name" value="SUGAR HYDROLASE-RELATED"/>
    <property type="match status" value="1"/>
</dbReference>
<evidence type="ECO:0000313" key="6">
    <source>
        <dbReference type="EMBL" id="CAP07659.1"/>
    </source>
</evidence>
<dbReference type="InterPro" id="IPR013783">
    <property type="entry name" value="Ig-like_fold"/>
</dbReference>
<dbReference type="InterPro" id="IPR036881">
    <property type="entry name" value="Glyco_hydro_3_C_sf"/>
</dbReference>
<dbReference type="GO" id="GO:0045493">
    <property type="term" value="P:xylan catabolic process"/>
    <property type="evidence" value="ECO:0007669"/>
    <property type="project" value="InterPro"/>
</dbReference>
<dbReference type="SUPFAM" id="SSF51445">
    <property type="entry name" value="(Trans)glycosidases"/>
    <property type="match status" value="1"/>
</dbReference>
<dbReference type="Gene3D" id="3.40.50.1700">
    <property type="entry name" value="Glycoside hydrolase family 3 C-terminal domain"/>
    <property type="match status" value="1"/>
</dbReference>
<organism evidence="6">
    <name type="scientific">uncultured rumen bacterium</name>
    <dbReference type="NCBI Taxonomy" id="136703"/>
    <lineage>
        <taxon>Bacteria</taxon>
        <taxon>environmental samples</taxon>
    </lineage>
</organism>
<reference evidence="6" key="1">
    <citation type="submission" date="2007-09" db="EMBL/GenBank/DDBJ databases">
        <title>Cellulase from rumen bacterium.</title>
        <authorList>
            <person name="Shedova E."/>
            <person name="Zverlov V.V."/>
            <person name="Velikodvorskaya G."/>
            <person name="Schwarz W."/>
        </authorList>
    </citation>
    <scope>NUCLEOTIDE SEQUENCE</scope>
</reference>
<dbReference type="PRINTS" id="PR00133">
    <property type="entry name" value="GLHYDRLASE3"/>
</dbReference>
<proteinExistence type="inferred from homology"/>
<dbReference type="GO" id="GO:0031222">
    <property type="term" value="P:arabinan catabolic process"/>
    <property type="evidence" value="ECO:0007669"/>
    <property type="project" value="TreeGrafter"/>
</dbReference>
<dbReference type="GO" id="GO:0046556">
    <property type="term" value="F:alpha-L-arabinofuranosidase activity"/>
    <property type="evidence" value="ECO:0007669"/>
    <property type="project" value="TreeGrafter"/>
</dbReference>
<feature type="signal peptide" evidence="4">
    <location>
        <begin position="1"/>
        <end position="22"/>
    </location>
</feature>
<dbReference type="InterPro" id="IPR044993">
    <property type="entry name" value="BXL"/>
</dbReference>
<dbReference type="Gene3D" id="2.60.40.10">
    <property type="entry name" value="Immunoglobulins"/>
    <property type="match status" value="1"/>
</dbReference>
<dbReference type="CAZy" id="GH3">
    <property type="family name" value="Glycoside Hydrolase Family 3"/>
</dbReference>
<comment type="similarity">
    <text evidence="1">Belongs to the glycosyl hydrolase 3 family.</text>
</comment>
<dbReference type="InterPro" id="IPR001764">
    <property type="entry name" value="Glyco_hydro_3_N"/>
</dbReference>
<dbReference type="InterPro" id="IPR017853">
    <property type="entry name" value="GH"/>
</dbReference>
<feature type="domain" description="Fibronectin type III-like" evidence="5">
    <location>
        <begin position="680"/>
        <end position="749"/>
    </location>
</feature>
<dbReference type="PROSITE" id="PS51257">
    <property type="entry name" value="PROKAR_LIPOPROTEIN"/>
    <property type="match status" value="1"/>
</dbReference>
<dbReference type="SUPFAM" id="SSF52279">
    <property type="entry name" value="Beta-D-glucan exohydrolase, C-terminal domain"/>
    <property type="match status" value="1"/>
</dbReference>
<dbReference type="GO" id="GO:0009044">
    <property type="term" value="F:xylan 1,4-beta-xylosidase activity"/>
    <property type="evidence" value="ECO:0007669"/>
    <property type="project" value="InterPro"/>
</dbReference>
<dbReference type="Pfam" id="PF14310">
    <property type="entry name" value="Fn3-like"/>
    <property type="match status" value="1"/>
</dbReference>
<evidence type="ECO:0000256" key="2">
    <source>
        <dbReference type="ARBA" id="ARBA00022729"/>
    </source>
</evidence>
<dbReference type="PANTHER" id="PTHR42721:SF3">
    <property type="entry name" value="BETA-D-XYLOSIDASE 5-RELATED"/>
    <property type="match status" value="1"/>
</dbReference>
<protein>
    <submittedName>
        <fullName evidence="6">Beta-xylosidase</fullName>
    </submittedName>
</protein>
<name>A8E1A9_9BACT</name>
<evidence type="ECO:0000259" key="5">
    <source>
        <dbReference type="SMART" id="SM01217"/>
    </source>
</evidence>
<dbReference type="Pfam" id="PF01915">
    <property type="entry name" value="Glyco_hydro_3_C"/>
    <property type="match status" value="1"/>
</dbReference>
<dbReference type="InterPro" id="IPR026891">
    <property type="entry name" value="Fn3-like"/>
</dbReference>
<gene>
    <name evidence="6" type="primary">xynA</name>
</gene>
<evidence type="ECO:0000256" key="3">
    <source>
        <dbReference type="ARBA" id="ARBA00022801"/>
    </source>
</evidence>
<accession>A8E1A9</accession>
<dbReference type="Pfam" id="PF00933">
    <property type="entry name" value="Glyco_hydro_3"/>
    <property type="match status" value="1"/>
</dbReference>
<dbReference type="InterPro" id="IPR002772">
    <property type="entry name" value="Glyco_hydro_3_C"/>
</dbReference>
<dbReference type="SMART" id="SM01217">
    <property type="entry name" value="Fn3_like"/>
    <property type="match status" value="1"/>
</dbReference>
<dbReference type="InterPro" id="IPR036962">
    <property type="entry name" value="Glyco_hydro_3_N_sf"/>
</dbReference>
<evidence type="ECO:0000256" key="4">
    <source>
        <dbReference type="SAM" id="SignalP"/>
    </source>
</evidence>
<evidence type="ECO:0000256" key="1">
    <source>
        <dbReference type="ARBA" id="ARBA00005336"/>
    </source>
</evidence>
<keyword evidence="3" id="KW-0378">Hydrolase</keyword>
<sequence>MMNLRLCFRAALAAACMMAAFASCAPQEISYTDKSQPAELRAKALLPKLSLEEKAGLVQYNSPAVERLGIKAYNWWSEALHGVARNGSATVFPQPIGMAASFDVEKIETVFTAVSDEARVKNRIAAEDGRVYQYAGLSFWTPNINIFRDPRWGRGMETYGEDPYLMGQLGMAVVRGLQGDPDADVLKTHACAKHYAVHSGLESNRHRFDAQVSERDLRETYLPAFKDLVTKAGVKEVMTAYNRFRGYPCAASEYLVQKILREEWGYKGLVVSDCWAIPDFFEPGRHGFVATGEEAAALAVANGLDVECGSTFSKIPAAIDQGLLKEEDLDRNLLRVLTERFRLGEMDGESPWDDLDPAIVEGPEHRALSLDIARETMVLLRNNGVLPLKAGEKIALIGPNADDAQMQWGNYNPVPKSTITLLQAMQARVPGLVYDRACGILDAEYAPQGSAYANLIGASEAQLEAAARRYAVSVNDIKNYIRRDEEQRRSFMPALDEAAVLKKLEGVDVVVFAGGISPRLEGEEMRVQVPGFSGGDRTDIELPGVQRRLLKALHDAGKKVVLVNFSGCAIGLVPETESCDAILQAWYPGQEGGTAIADVLFGDVNPSGKLPVTFYKNVDQLPDVEDYNMEGHTYRYFRGEPLYPFGYGLSYTSFAFGEPKVKGKNLEIDVTNTGSVAGTEVVQLYVRKPDDTAGPVKTLRAFRRVSVPAGQTVKVSIPLDKETFLWWSEKDQDMVPVRGRYELLCGGSSAASDLKSVSYKF</sequence>
<dbReference type="EMBL" id="AM886287">
    <property type="protein sequence ID" value="CAP07659.1"/>
    <property type="molecule type" value="Genomic_DNA"/>
</dbReference>
<keyword evidence="2 4" id="KW-0732">Signal</keyword>
<feature type="chain" id="PRO_5002719087" evidence="4">
    <location>
        <begin position="23"/>
        <end position="761"/>
    </location>
</feature>